<feature type="binding site" evidence="10">
    <location>
        <begin position="8"/>
        <end position="14"/>
    </location>
    <ligand>
        <name>NAD(+)</name>
        <dbReference type="ChEBI" id="CHEBI:57540"/>
    </ligand>
</feature>
<dbReference type="AlphaFoldDB" id="A0A9W8I5R3"/>
<dbReference type="InterPro" id="IPR001557">
    <property type="entry name" value="L-lactate/malate_DH"/>
</dbReference>
<keyword evidence="16" id="KW-1185">Reference proteome</keyword>
<proteinExistence type="inferred from homology"/>
<feature type="binding site" evidence="9">
    <location>
        <position position="153"/>
    </location>
    <ligand>
        <name>substrate</name>
    </ligand>
</feature>
<evidence type="ECO:0000256" key="12">
    <source>
        <dbReference type="RuleBase" id="RU003405"/>
    </source>
</evidence>
<dbReference type="OrthoDB" id="4069699at2759"/>
<evidence type="ECO:0000256" key="6">
    <source>
        <dbReference type="ARBA" id="ARBA00023027"/>
    </source>
</evidence>
<comment type="catalytic activity">
    <reaction evidence="7 12">
        <text>(S)-malate + NAD(+) = oxaloacetate + NADH + H(+)</text>
        <dbReference type="Rhea" id="RHEA:21432"/>
        <dbReference type="ChEBI" id="CHEBI:15378"/>
        <dbReference type="ChEBI" id="CHEBI:15589"/>
        <dbReference type="ChEBI" id="CHEBI:16452"/>
        <dbReference type="ChEBI" id="CHEBI:57540"/>
        <dbReference type="ChEBI" id="CHEBI:57945"/>
        <dbReference type="EC" id="1.1.1.37"/>
    </reaction>
</comment>
<comment type="subunit">
    <text evidence="2">Homodimer.</text>
</comment>
<feature type="binding site" evidence="10">
    <location>
        <position position="228"/>
    </location>
    <ligand>
        <name>NAD(+)</name>
        <dbReference type="ChEBI" id="CHEBI:57540"/>
    </ligand>
</feature>
<keyword evidence="4 12" id="KW-0816">Tricarboxylic acid cycle</keyword>
<feature type="binding site" evidence="10">
    <location>
        <position position="34"/>
    </location>
    <ligand>
        <name>NAD(+)</name>
        <dbReference type="ChEBI" id="CHEBI:57540"/>
    </ligand>
</feature>
<evidence type="ECO:0000256" key="8">
    <source>
        <dbReference type="PIRSR" id="PIRSR000102-1"/>
    </source>
</evidence>
<evidence type="ECO:0000256" key="9">
    <source>
        <dbReference type="PIRSR" id="PIRSR000102-2"/>
    </source>
</evidence>
<reference evidence="15" key="1">
    <citation type="submission" date="2022-07" db="EMBL/GenBank/DDBJ databases">
        <title>Phylogenomic reconstructions and comparative analyses of Kickxellomycotina fungi.</title>
        <authorList>
            <person name="Reynolds N.K."/>
            <person name="Stajich J.E."/>
            <person name="Barry K."/>
            <person name="Grigoriev I.V."/>
            <person name="Crous P."/>
            <person name="Smith M.E."/>
        </authorList>
    </citation>
    <scope>NUCLEOTIDE SEQUENCE</scope>
    <source>
        <strain evidence="15">NRRL 1565</strain>
    </source>
</reference>
<dbReference type="Pfam" id="PF02866">
    <property type="entry name" value="Ldh_1_C"/>
    <property type="match status" value="1"/>
</dbReference>
<dbReference type="Gene3D" id="3.90.110.10">
    <property type="entry name" value="Lactate dehydrogenase/glycoside hydrolase, family 4, C-terminal"/>
    <property type="match status" value="1"/>
</dbReference>
<dbReference type="CDD" id="cd01337">
    <property type="entry name" value="MDH_glyoxysomal_mitochondrial"/>
    <property type="match status" value="1"/>
</dbReference>
<dbReference type="InterPro" id="IPR036291">
    <property type="entry name" value="NAD(P)-bd_dom_sf"/>
</dbReference>
<dbReference type="PROSITE" id="PS00068">
    <property type="entry name" value="MDH"/>
    <property type="match status" value="1"/>
</dbReference>
<dbReference type="InterPro" id="IPR001236">
    <property type="entry name" value="Lactate/malate_DH_N"/>
</dbReference>
<dbReference type="InterPro" id="IPR022383">
    <property type="entry name" value="Lactate/malate_DH_C"/>
</dbReference>
<feature type="binding site" evidence="9">
    <location>
        <position position="81"/>
    </location>
    <ligand>
        <name>substrate</name>
    </ligand>
</feature>
<dbReference type="Pfam" id="PF00056">
    <property type="entry name" value="Ldh_1_N"/>
    <property type="match status" value="1"/>
</dbReference>
<dbReference type="GO" id="GO:0006099">
    <property type="term" value="P:tricarboxylic acid cycle"/>
    <property type="evidence" value="ECO:0007669"/>
    <property type="project" value="UniProtKB-KW"/>
</dbReference>
<dbReference type="InterPro" id="IPR010097">
    <property type="entry name" value="Malate_DH_type1"/>
</dbReference>
<feature type="binding site" evidence="9">
    <location>
        <position position="119"/>
    </location>
    <ligand>
        <name>substrate</name>
    </ligand>
</feature>
<evidence type="ECO:0000256" key="2">
    <source>
        <dbReference type="ARBA" id="ARBA00011738"/>
    </source>
</evidence>
<evidence type="ECO:0000256" key="3">
    <source>
        <dbReference type="ARBA" id="ARBA00012995"/>
    </source>
</evidence>
<feature type="domain" description="Lactate/malate dehydrogenase C-terminal" evidence="14">
    <location>
        <begin position="147"/>
        <end position="322"/>
    </location>
</feature>
<evidence type="ECO:0000256" key="7">
    <source>
        <dbReference type="ARBA" id="ARBA00048313"/>
    </source>
</evidence>
<dbReference type="GO" id="GO:0006108">
    <property type="term" value="P:malate metabolic process"/>
    <property type="evidence" value="ECO:0007669"/>
    <property type="project" value="InterPro"/>
</dbReference>
<dbReference type="EMBL" id="JANBUO010000148">
    <property type="protein sequence ID" value="KAJ2806952.1"/>
    <property type="molecule type" value="Genomic_DNA"/>
</dbReference>
<dbReference type="PANTHER" id="PTHR11540:SF16">
    <property type="entry name" value="MALATE DEHYDROGENASE, MITOCHONDRIAL"/>
    <property type="match status" value="1"/>
</dbReference>
<dbReference type="InterPro" id="IPR001252">
    <property type="entry name" value="Malate_DH_AS"/>
</dbReference>
<dbReference type="GO" id="GO:0005737">
    <property type="term" value="C:cytoplasm"/>
    <property type="evidence" value="ECO:0007669"/>
    <property type="project" value="TreeGrafter"/>
</dbReference>
<name>A0A9W8I5R3_9FUNG</name>
<dbReference type="InterPro" id="IPR015955">
    <property type="entry name" value="Lactate_DH/Glyco_Ohase_4_C"/>
</dbReference>
<feature type="binding site" evidence="10">
    <location>
        <begin position="117"/>
        <end position="119"/>
    </location>
    <ligand>
        <name>NAD(+)</name>
        <dbReference type="ChEBI" id="CHEBI:57540"/>
    </ligand>
</feature>
<dbReference type="Gene3D" id="3.40.50.720">
    <property type="entry name" value="NAD(P)-binding Rossmann-like Domain"/>
    <property type="match status" value="1"/>
</dbReference>
<sequence length="329" mass="34699">MVSVAVLGAAGGIGQSLSLLLKLNQAISRLSLYDIVGIPGVATDISHINTNSAVEYHIGQAQLDAALRGIDIVVIPAGVPRKPGMTRDDLFNINASIIRELIEAVADHCPSALLAIISNPVNSTVPIAAEVLKARGVYDPRRLFGVTTLDVVRAARFVRDIRPNIDTSVYIPVVGGHSGNTIVPLLSLAEPQLDLAQEEIEDLVHRIQYGGDEVVKAKNGAGSATLSMAYAAARFIESLIQSFESDSIIVEPALVDLAADTQGAKQIKTLGADGLAFFAVPVVLGKVGIKRIAPLRGEPSLLERKGIEIAAAALKVNIDKGITYVIKKS</sequence>
<comment type="caution">
    <text evidence="15">The sequence shown here is derived from an EMBL/GenBank/DDBJ whole genome shotgun (WGS) entry which is preliminary data.</text>
</comment>
<evidence type="ECO:0000256" key="4">
    <source>
        <dbReference type="ARBA" id="ARBA00022532"/>
    </source>
</evidence>
<gene>
    <name evidence="15" type="ORF">H4R20_001488</name>
</gene>
<dbReference type="Proteomes" id="UP001140094">
    <property type="component" value="Unassembled WGS sequence"/>
</dbReference>
<feature type="domain" description="Lactate/malate dehydrogenase N-terminal" evidence="13">
    <location>
        <begin position="3"/>
        <end position="145"/>
    </location>
</feature>
<keyword evidence="5 11" id="KW-0560">Oxidoreductase</keyword>
<dbReference type="SUPFAM" id="SSF51735">
    <property type="entry name" value="NAD(P)-binding Rossmann-fold domains"/>
    <property type="match status" value="1"/>
</dbReference>
<evidence type="ECO:0000256" key="5">
    <source>
        <dbReference type="ARBA" id="ARBA00023002"/>
    </source>
</evidence>
<dbReference type="PIRSF" id="PIRSF000102">
    <property type="entry name" value="Lac_mal_DH"/>
    <property type="match status" value="1"/>
</dbReference>
<feature type="binding site" evidence="9">
    <location>
        <position position="87"/>
    </location>
    <ligand>
        <name>substrate</name>
    </ligand>
</feature>
<evidence type="ECO:0000259" key="13">
    <source>
        <dbReference type="Pfam" id="PF00056"/>
    </source>
</evidence>
<dbReference type="FunFam" id="3.90.110.10:FF:000009">
    <property type="entry name" value="Malate dehydrogenase"/>
    <property type="match status" value="1"/>
</dbReference>
<dbReference type="SUPFAM" id="SSF56327">
    <property type="entry name" value="LDH C-terminal domain-like"/>
    <property type="match status" value="1"/>
</dbReference>
<evidence type="ECO:0000313" key="16">
    <source>
        <dbReference type="Proteomes" id="UP001140094"/>
    </source>
</evidence>
<dbReference type="FunFam" id="3.40.50.720:FF:000013">
    <property type="entry name" value="Malate dehydrogenase"/>
    <property type="match status" value="1"/>
</dbReference>
<organism evidence="15 16">
    <name type="scientific">Coemansia guatemalensis</name>
    <dbReference type="NCBI Taxonomy" id="2761395"/>
    <lineage>
        <taxon>Eukaryota</taxon>
        <taxon>Fungi</taxon>
        <taxon>Fungi incertae sedis</taxon>
        <taxon>Zoopagomycota</taxon>
        <taxon>Kickxellomycotina</taxon>
        <taxon>Kickxellomycetes</taxon>
        <taxon>Kickxellales</taxon>
        <taxon>Kickxellaceae</taxon>
        <taxon>Coemansia</taxon>
    </lineage>
</organism>
<evidence type="ECO:0000256" key="10">
    <source>
        <dbReference type="PIRSR" id="PIRSR000102-3"/>
    </source>
</evidence>
<evidence type="ECO:0000256" key="1">
    <source>
        <dbReference type="ARBA" id="ARBA00008824"/>
    </source>
</evidence>
<evidence type="ECO:0000259" key="14">
    <source>
        <dbReference type="Pfam" id="PF02866"/>
    </source>
</evidence>
<evidence type="ECO:0000256" key="11">
    <source>
        <dbReference type="RuleBase" id="RU003369"/>
    </source>
</evidence>
<dbReference type="EC" id="1.1.1.37" evidence="3 12"/>
<keyword evidence="6 10" id="KW-0520">NAD</keyword>
<dbReference type="GO" id="GO:0030060">
    <property type="term" value="F:L-malate dehydrogenase (NAD+) activity"/>
    <property type="evidence" value="ECO:0007669"/>
    <property type="project" value="UniProtKB-EC"/>
</dbReference>
<feature type="active site" description="Proton acceptor" evidence="8">
    <location>
        <position position="177"/>
    </location>
</feature>
<accession>A0A9W8I5R3</accession>
<evidence type="ECO:0000313" key="15">
    <source>
        <dbReference type="EMBL" id="KAJ2806952.1"/>
    </source>
</evidence>
<comment type="similarity">
    <text evidence="1">Belongs to the LDH/MDH superfamily. MDH type 1 family.</text>
</comment>
<feature type="binding site" evidence="10">
    <location>
        <position position="94"/>
    </location>
    <ligand>
        <name>NAD(+)</name>
        <dbReference type="ChEBI" id="CHEBI:57540"/>
    </ligand>
</feature>
<dbReference type="PANTHER" id="PTHR11540">
    <property type="entry name" value="MALATE AND LACTATE DEHYDROGENASE"/>
    <property type="match status" value="1"/>
</dbReference>
<dbReference type="NCBIfam" id="TIGR01772">
    <property type="entry name" value="MDH_euk_gproteo"/>
    <property type="match status" value="1"/>
</dbReference>
<protein>
    <recommendedName>
        <fullName evidence="3 12">Malate dehydrogenase</fullName>
        <ecNumber evidence="3 12">1.1.1.37</ecNumber>
    </recommendedName>
</protein>